<keyword evidence="3" id="KW-0413">Isomerase</keyword>
<dbReference type="GO" id="GO:0016491">
    <property type="term" value="F:oxidoreductase activity"/>
    <property type="evidence" value="ECO:0007669"/>
    <property type="project" value="InterPro"/>
</dbReference>
<evidence type="ECO:0000313" key="4">
    <source>
        <dbReference type="Proteomes" id="UP000252118"/>
    </source>
</evidence>
<dbReference type="InterPro" id="IPR036249">
    <property type="entry name" value="Thioredoxin-like_sf"/>
</dbReference>
<evidence type="ECO:0000313" key="3">
    <source>
        <dbReference type="EMBL" id="RBP08054.1"/>
    </source>
</evidence>
<evidence type="ECO:0000259" key="2">
    <source>
        <dbReference type="Pfam" id="PF01323"/>
    </source>
</evidence>
<reference evidence="3 4" key="1">
    <citation type="submission" date="2018-06" db="EMBL/GenBank/DDBJ databases">
        <title>Freshwater and sediment microbial communities from various areas in North America, analyzing microbe dynamics in response to fracking.</title>
        <authorList>
            <person name="Lamendella R."/>
        </authorList>
    </citation>
    <scope>NUCLEOTIDE SEQUENCE [LARGE SCALE GENOMIC DNA]</scope>
    <source>
        <strain evidence="3 4">97B</strain>
    </source>
</reference>
<dbReference type="GO" id="GO:0016853">
    <property type="term" value="F:isomerase activity"/>
    <property type="evidence" value="ECO:0007669"/>
    <property type="project" value="UniProtKB-KW"/>
</dbReference>
<organism evidence="3 4">
    <name type="scientific">Rossellomorea aquimaris</name>
    <dbReference type="NCBI Taxonomy" id="189382"/>
    <lineage>
        <taxon>Bacteria</taxon>
        <taxon>Bacillati</taxon>
        <taxon>Bacillota</taxon>
        <taxon>Bacilli</taxon>
        <taxon>Bacillales</taxon>
        <taxon>Bacillaceae</taxon>
        <taxon>Rossellomorea</taxon>
    </lineage>
</organism>
<evidence type="ECO:0000256" key="1">
    <source>
        <dbReference type="SAM" id="MobiDB-lite"/>
    </source>
</evidence>
<name>A0A366F0C8_9BACI</name>
<dbReference type="AlphaFoldDB" id="A0A366F0C8"/>
<dbReference type="Pfam" id="PF01323">
    <property type="entry name" value="DSBA"/>
    <property type="match status" value="1"/>
</dbReference>
<dbReference type="Proteomes" id="UP000252118">
    <property type="component" value="Unassembled WGS sequence"/>
</dbReference>
<dbReference type="OrthoDB" id="9799122at2"/>
<accession>A0A366F0C8</accession>
<feature type="domain" description="DSBA-like thioredoxin" evidence="2">
    <location>
        <begin position="3"/>
        <end position="205"/>
    </location>
</feature>
<dbReference type="PANTHER" id="PTHR13887:SF41">
    <property type="entry name" value="THIOREDOXIN SUPERFAMILY PROTEIN"/>
    <property type="match status" value="1"/>
</dbReference>
<sequence>MKIEIWSDYVCPFCYIGKRHLEEALHQFPERDQVEIAFKSFELDPNAPVDTDMSIQEILSKKYGTSLEQAKNMTDSMTKQAATVGLDFRFDTSIPTNTFDAHRLTNYAKTKGKETELTEILLHAHFTLSKHIGDKETLVRLAEQAGLDAEESQAVLEGDEFTQDVRADEEEARQIGVQGVPFFVINRKYAISGAQPSDVFLSSIQKVWEEENQTDSLQPLGTDGMACDENGCDVPPSKS</sequence>
<dbReference type="Gene3D" id="3.40.30.10">
    <property type="entry name" value="Glutaredoxin"/>
    <property type="match status" value="1"/>
</dbReference>
<feature type="region of interest" description="Disordered" evidence="1">
    <location>
        <begin position="216"/>
        <end position="239"/>
    </location>
</feature>
<dbReference type="PANTHER" id="PTHR13887">
    <property type="entry name" value="GLUTATHIONE S-TRANSFERASE KAPPA"/>
    <property type="match status" value="1"/>
</dbReference>
<dbReference type="InterPro" id="IPR001853">
    <property type="entry name" value="DSBA-like_thioredoxin_dom"/>
</dbReference>
<comment type="caution">
    <text evidence="3">The sequence shown here is derived from an EMBL/GenBank/DDBJ whole genome shotgun (WGS) entry which is preliminary data.</text>
</comment>
<gene>
    <name evidence="3" type="ORF">DET59_101426</name>
</gene>
<dbReference type="RefSeq" id="WP_113967921.1">
    <property type="nucleotide sequence ID" value="NZ_QNRJ01000001.1"/>
</dbReference>
<proteinExistence type="predicted"/>
<dbReference type="EMBL" id="QNRJ01000001">
    <property type="protein sequence ID" value="RBP08054.1"/>
    <property type="molecule type" value="Genomic_DNA"/>
</dbReference>
<dbReference type="SUPFAM" id="SSF52833">
    <property type="entry name" value="Thioredoxin-like"/>
    <property type="match status" value="1"/>
</dbReference>
<dbReference type="CDD" id="cd03024">
    <property type="entry name" value="DsbA_FrnE"/>
    <property type="match status" value="1"/>
</dbReference>
<protein>
    <submittedName>
        <fullName evidence="3">Protein disulfide-isomerase</fullName>
    </submittedName>
</protein>